<evidence type="ECO:0000313" key="1">
    <source>
        <dbReference type="EMBL" id="KAK0499237.1"/>
    </source>
</evidence>
<gene>
    <name evidence="1" type="ORF">EDD18DRAFT_1377236</name>
</gene>
<keyword evidence="2" id="KW-1185">Reference proteome</keyword>
<accession>A0AA39QAE3</accession>
<dbReference type="AlphaFoldDB" id="A0AA39QAE3"/>
<organism evidence="1 2">
    <name type="scientific">Armillaria luteobubalina</name>
    <dbReference type="NCBI Taxonomy" id="153913"/>
    <lineage>
        <taxon>Eukaryota</taxon>
        <taxon>Fungi</taxon>
        <taxon>Dikarya</taxon>
        <taxon>Basidiomycota</taxon>
        <taxon>Agaricomycotina</taxon>
        <taxon>Agaricomycetes</taxon>
        <taxon>Agaricomycetidae</taxon>
        <taxon>Agaricales</taxon>
        <taxon>Marasmiineae</taxon>
        <taxon>Physalacriaceae</taxon>
        <taxon>Armillaria</taxon>
    </lineage>
</organism>
<name>A0AA39QAE3_9AGAR</name>
<dbReference type="Proteomes" id="UP001175228">
    <property type="component" value="Unassembled WGS sequence"/>
</dbReference>
<reference evidence="1" key="1">
    <citation type="submission" date="2023-06" db="EMBL/GenBank/DDBJ databases">
        <authorList>
            <consortium name="Lawrence Berkeley National Laboratory"/>
            <person name="Ahrendt S."/>
            <person name="Sahu N."/>
            <person name="Indic B."/>
            <person name="Wong-Bajracharya J."/>
            <person name="Merenyi Z."/>
            <person name="Ke H.-M."/>
            <person name="Monk M."/>
            <person name="Kocsube S."/>
            <person name="Drula E."/>
            <person name="Lipzen A."/>
            <person name="Balint B."/>
            <person name="Henrissat B."/>
            <person name="Andreopoulos B."/>
            <person name="Martin F.M."/>
            <person name="Harder C.B."/>
            <person name="Rigling D."/>
            <person name="Ford K.L."/>
            <person name="Foster G.D."/>
            <person name="Pangilinan J."/>
            <person name="Papanicolaou A."/>
            <person name="Barry K."/>
            <person name="LaButti K."/>
            <person name="Viragh M."/>
            <person name="Koriabine M."/>
            <person name="Yan M."/>
            <person name="Riley R."/>
            <person name="Champramary S."/>
            <person name="Plett K.L."/>
            <person name="Tsai I.J."/>
            <person name="Slot J."/>
            <person name="Sipos G."/>
            <person name="Plett J."/>
            <person name="Nagy L.G."/>
            <person name="Grigoriev I.V."/>
        </authorList>
    </citation>
    <scope>NUCLEOTIDE SEQUENCE</scope>
    <source>
        <strain evidence="1">HWK02</strain>
    </source>
</reference>
<comment type="caution">
    <text evidence="1">The sequence shown here is derived from an EMBL/GenBank/DDBJ whole genome shotgun (WGS) entry which is preliminary data.</text>
</comment>
<dbReference type="EMBL" id="JAUEPU010000010">
    <property type="protein sequence ID" value="KAK0499237.1"/>
    <property type="molecule type" value="Genomic_DNA"/>
</dbReference>
<proteinExistence type="predicted"/>
<evidence type="ECO:0000313" key="2">
    <source>
        <dbReference type="Proteomes" id="UP001175228"/>
    </source>
</evidence>
<protein>
    <submittedName>
        <fullName evidence="1">Uncharacterized protein</fullName>
    </submittedName>
</protein>
<sequence length="434" mass="51281">MRMTQVYPSESPWYNEIFESYGATTMTNRMPSFDEPSMNYWKGLKNQWRFWWWMRKVYASRWFAHSQVSLWYDKVISSALANNPCADLGIDGVLERLNVTLGTFYSPGSKDLRPWRKTTLHSILEPYIARNDDFGTVYAHLQRFWYDYDITEIEDALSATEEEDREMRRRVLMHDRIMTWDVPPRHVWDLYANQVVPYSVVKRFMNGFRWGSKCAPLWGISHAWVDEKERDTNLDLIRIEMLNVGAQYAWLNVLCLRQEGGKGEHLRLEEWKLNVPTIGSMYYPNASVGCYFNGLGWPLHLPPDYFESDRCWFRRAWTLQEITSFATIVGETENGIMYMGVRKVFEEWLAHLREMRREENTLELALEMQNRVSSTSLDKVAGLSYLLCAEPIPIYDAKKSDADAWEELMDVISLRSQAELFFYFPESGNGRKYW</sequence>